<dbReference type="SMART" id="SM00880">
    <property type="entry name" value="CHAD"/>
    <property type="match status" value="1"/>
</dbReference>
<dbReference type="PANTHER" id="PTHR39339">
    <property type="entry name" value="SLR1444 PROTEIN"/>
    <property type="match status" value="1"/>
</dbReference>
<reference evidence="3 4" key="1">
    <citation type="submission" date="2019-04" db="EMBL/GenBank/DDBJ databases">
        <title>Kribbella sp. NEAU-THZ 27 nov., a novel actinomycete isolated from soil.</title>
        <authorList>
            <person name="Duan L."/>
        </authorList>
    </citation>
    <scope>NUCLEOTIDE SEQUENCE [LARGE SCALE GENOMIC DNA]</scope>
    <source>
        <strain evidence="4">NEAU-THZ27</strain>
    </source>
</reference>
<gene>
    <name evidence="3" type="ORF">FDA38_01265</name>
</gene>
<dbReference type="PANTHER" id="PTHR39339:SF1">
    <property type="entry name" value="CHAD DOMAIN-CONTAINING PROTEIN"/>
    <property type="match status" value="1"/>
</dbReference>
<evidence type="ECO:0000259" key="2">
    <source>
        <dbReference type="PROSITE" id="PS51708"/>
    </source>
</evidence>
<proteinExistence type="predicted"/>
<dbReference type="InterPro" id="IPR033469">
    <property type="entry name" value="CYTH-like_dom_sf"/>
</dbReference>
<dbReference type="EMBL" id="SZPZ01000001">
    <property type="protein sequence ID" value="TKK81512.1"/>
    <property type="molecule type" value="Genomic_DNA"/>
</dbReference>
<dbReference type="Gene3D" id="1.40.20.10">
    <property type="entry name" value="CHAD domain"/>
    <property type="match status" value="1"/>
</dbReference>
<dbReference type="InterPro" id="IPR007899">
    <property type="entry name" value="CHAD_dom"/>
</dbReference>
<dbReference type="Gene3D" id="2.40.320.10">
    <property type="entry name" value="Hypothetical Protein Pfu-838710-001"/>
    <property type="match status" value="1"/>
</dbReference>
<evidence type="ECO:0000259" key="1">
    <source>
        <dbReference type="PROSITE" id="PS51707"/>
    </source>
</evidence>
<dbReference type="OrthoDB" id="9777271at2"/>
<organism evidence="3 4">
    <name type="scientific">Kribbella jiaozuonensis</name>
    <dbReference type="NCBI Taxonomy" id="2575441"/>
    <lineage>
        <taxon>Bacteria</taxon>
        <taxon>Bacillati</taxon>
        <taxon>Actinomycetota</taxon>
        <taxon>Actinomycetes</taxon>
        <taxon>Propionibacteriales</taxon>
        <taxon>Kribbellaceae</taxon>
        <taxon>Kribbella</taxon>
    </lineage>
</organism>
<sequence>MPPTEQLEIETKYDVDDSVILPALHELPGVASVAQPVELDLEAVYYDTADLDLAANKVTLRRRTGGEDDGWHVKFPVSSGERLEVHYPLGRSVRSVPIAIVRTVRVHVRDHALVPVVTLQTRRIVHRLLDADGAVLAEVADDNVTATVGDGEPESWREWEVELVGGDKLLLEDAGELLKSAGARPAGGPSKLARALGNRVPSSVDWTLPKKPRTSDLFRAYAGAQVQAIRERDPEVRRDVPDSIHKFRVATRRLRSALATYRPVIDRSVGDEIRAELKWLAGELGVARDAEVQREHFAAEVAEQPVELVMGRVAGRIDDHLRRVYKDGRAGALAALESERYFRLLDTLDELIAKPPVTGDDRKASKQIGELLDHDRKRMRKAVKRSQAAETVAEQDHELHEVRKAAKRLRYAAESAVPVLGEEASALAARAEEVQEILGEHQDSVVSRDLLHQLALEVFADGGNPFTFGRLHATEEARGNTSRESFYKLWPTLKF</sequence>
<protein>
    <submittedName>
        <fullName evidence="3">CYTH and CHAD domain-containing protein</fullName>
    </submittedName>
</protein>
<evidence type="ECO:0000313" key="3">
    <source>
        <dbReference type="EMBL" id="TKK81512.1"/>
    </source>
</evidence>
<feature type="domain" description="CYTH" evidence="1">
    <location>
        <begin position="6"/>
        <end position="202"/>
    </location>
</feature>
<accession>A0A4U3M088</accession>
<dbReference type="SUPFAM" id="SSF55154">
    <property type="entry name" value="CYTH-like phosphatases"/>
    <property type="match status" value="1"/>
</dbReference>
<dbReference type="RefSeq" id="WP_137252224.1">
    <property type="nucleotide sequence ID" value="NZ_JBHSPQ010000004.1"/>
</dbReference>
<feature type="domain" description="CHAD" evidence="2">
    <location>
        <begin position="211"/>
        <end position="495"/>
    </location>
</feature>
<dbReference type="InterPro" id="IPR038186">
    <property type="entry name" value="CHAD_dom_sf"/>
</dbReference>
<dbReference type="InterPro" id="IPR023577">
    <property type="entry name" value="CYTH_domain"/>
</dbReference>
<dbReference type="Proteomes" id="UP000305836">
    <property type="component" value="Unassembled WGS sequence"/>
</dbReference>
<evidence type="ECO:0000313" key="4">
    <source>
        <dbReference type="Proteomes" id="UP000305836"/>
    </source>
</evidence>
<dbReference type="CDD" id="cd07374">
    <property type="entry name" value="CYTH-like_Pase"/>
    <property type="match status" value="1"/>
</dbReference>
<comment type="caution">
    <text evidence="3">The sequence shown here is derived from an EMBL/GenBank/DDBJ whole genome shotgun (WGS) entry which is preliminary data.</text>
</comment>
<name>A0A4U3M088_9ACTN</name>
<dbReference type="SMART" id="SM01118">
    <property type="entry name" value="CYTH"/>
    <property type="match status" value="1"/>
</dbReference>
<keyword evidence="4" id="KW-1185">Reference proteome</keyword>
<dbReference type="PROSITE" id="PS51707">
    <property type="entry name" value="CYTH"/>
    <property type="match status" value="1"/>
</dbReference>
<dbReference type="AlphaFoldDB" id="A0A4U3M088"/>
<dbReference type="Pfam" id="PF05235">
    <property type="entry name" value="CHAD"/>
    <property type="match status" value="1"/>
</dbReference>
<dbReference type="PROSITE" id="PS51708">
    <property type="entry name" value="CHAD"/>
    <property type="match status" value="1"/>
</dbReference>
<dbReference type="Pfam" id="PF01928">
    <property type="entry name" value="CYTH"/>
    <property type="match status" value="1"/>
</dbReference>